<dbReference type="KEGG" id="vg:62680318"/>
<name>A0A5Q2U9G2_9CAUD</name>
<dbReference type="EMBL" id="MN478374">
    <property type="protein sequence ID" value="QGH45017.1"/>
    <property type="molecule type" value="Genomic_DNA"/>
</dbReference>
<organism evidence="1 2">
    <name type="scientific">Bacteriophage Phobos</name>
    <dbReference type="NCBI Taxonomy" id="2662138"/>
    <lineage>
        <taxon>Viruses</taxon>
        <taxon>Duplodnaviria</taxon>
        <taxon>Heunggongvirae</taxon>
        <taxon>Uroviricota</taxon>
        <taxon>Caudoviricetes</taxon>
        <taxon>Casjensviridae</taxon>
        <taxon>Phobosvirus</taxon>
        <taxon>Phobosvirus phobos</taxon>
    </lineage>
</organism>
<proteinExistence type="predicted"/>
<accession>A0A5Q2U9G2</accession>
<sequence>MTTSAIPVATVKVNQPFTSQQAYDLARRFHRMAEALLKSEQNSVPYSHEGGLLFDVREDYDARTYSVRVHGDMTVTIDVGALS</sequence>
<dbReference type="GeneID" id="62680318"/>
<evidence type="ECO:0000313" key="2">
    <source>
        <dbReference type="Proteomes" id="UP000383418"/>
    </source>
</evidence>
<protein>
    <submittedName>
        <fullName evidence="1">Uncharacterized protein</fullName>
    </submittedName>
</protein>
<evidence type="ECO:0000313" key="1">
    <source>
        <dbReference type="EMBL" id="QGH45017.1"/>
    </source>
</evidence>
<dbReference type="RefSeq" id="YP_009997800.1">
    <property type="nucleotide sequence ID" value="NC_052977.1"/>
</dbReference>
<keyword evidence="2" id="KW-1185">Reference proteome</keyword>
<dbReference type="Proteomes" id="UP000383418">
    <property type="component" value="Segment"/>
</dbReference>
<reference evidence="1 2" key="1">
    <citation type="submission" date="2019-09" db="EMBL/GenBank/DDBJ databases">
        <title>Phages that infect the bacterial plant pathogen.</title>
        <authorList>
            <person name="Lightbourn L."/>
            <person name="Amarillas L."/>
            <person name="Estrada M."/>
            <person name="Leon R."/>
            <person name="Figueroa L."/>
        </authorList>
    </citation>
    <scope>NUCLEOTIDE SEQUENCE [LARGE SCALE GENOMIC DNA]</scope>
</reference>